<keyword evidence="6" id="KW-0175">Coiled coil</keyword>
<evidence type="ECO:0000259" key="7">
    <source>
        <dbReference type="PROSITE" id="PS50066"/>
    </source>
</evidence>
<dbReference type="GO" id="GO:0046983">
    <property type="term" value="F:protein dimerization activity"/>
    <property type="evidence" value="ECO:0007669"/>
    <property type="project" value="InterPro"/>
</dbReference>
<dbReference type="SMART" id="SM00432">
    <property type="entry name" value="MADS"/>
    <property type="match status" value="1"/>
</dbReference>
<name>Q9FST4_GNEGN</name>
<keyword evidence="5" id="KW-0539">Nucleus</keyword>
<gene>
    <name evidence="8" type="primary">ggm19</name>
</gene>
<comment type="subcellular location">
    <subcellularLocation>
        <location evidence="1">Nucleus</location>
    </subcellularLocation>
</comment>
<dbReference type="GO" id="GO:0003677">
    <property type="term" value="F:DNA binding"/>
    <property type="evidence" value="ECO:0007669"/>
    <property type="project" value="UniProtKB-KW"/>
</dbReference>
<dbReference type="Gene3D" id="3.40.1810.10">
    <property type="entry name" value="Transcription factor, MADS-box"/>
    <property type="match status" value="1"/>
</dbReference>
<evidence type="ECO:0000256" key="3">
    <source>
        <dbReference type="ARBA" id="ARBA00023125"/>
    </source>
</evidence>
<dbReference type="PANTHER" id="PTHR48019">
    <property type="entry name" value="SERUM RESPONSE FACTOR HOMOLOG"/>
    <property type="match status" value="1"/>
</dbReference>
<feature type="coiled-coil region" evidence="6">
    <location>
        <begin position="91"/>
        <end position="144"/>
    </location>
</feature>
<feature type="non-terminal residue" evidence="8">
    <location>
        <position position="1"/>
    </location>
</feature>
<protein>
    <submittedName>
        <fullName evidence="8">Putative MADS-domain transcription factor GGM19</fullName>
    </submittedName>
</protein>
<dbReference type="InterPro" id="IPR050142">
    <property type="entry name" value="MADS-box/MEF2_TF"/>
</dbReference>
<sequence length="186" mass="21847">KKANELSVLCDAEVGLIVYNTAGKLFEFSSTSMKMLVNKYLRHQESLQSHTFAELQGQEDNVEIEKLKEDISNLCRLCRGDIHKGFSLKMFDELEETLEMALKCIQKKQREIFTDQMNFLQAQEHRALRESTQLQKRLEDYSKEAMFQQYKYFDNYGASSNRTHKFSNITNKDDFNPYETSLSLRL</sequence>
<evidence type="ECO:0000256" key="2">
    <source>
        <dbReference type="ARBA" id="ARBA00023015"/>
    </source>
</evidence>
<feature type="domain" description="MADS-box" evidence="7">
    <location>
        <begin position="1"/>
        <end position="32"/>
    </location>
</feature>
<evidence type="ECO:0000256" key="4">
    <source>
        <dbReference type="ARBA" id="ARBA00023163"/>
    </source>
</evidence>
<dbReference type="GO" id="GO:0003700">
    <property type="term" value="F:DNA-binding transcription factor activity"/>
    <property type="evidence" value="ECO:0007669"/>
    <property type="project" value="InterPro"/>
</dbReference>
<dbReference type="InterPro" id="IPR002100">
    <property type="entry name" value="TF_MADSbox"/>
</dbReference>
<evidence type="ECO:0000313" key="8">
    <source>
        <dbReference type="EMBL" id="CAC13994.1"/>
    </source>
</evidence>
<evidence type="ECO:0000256" key="6">
    <source>
        <dbReference type="SAM" id="Coils"/>
    </source>
</evidence>
<dbReference type="PROSITE" id="PS50066">
    <property type="entry name" value="MADS_BOX_2"/>
    <property type="match status" value="1"/>
</dbReference>
<dbReference type="SUPFAM" id="SSF55455">
    <property type="entry name" value="SRF-like"/>
    <property type="match status" value="1"/>
</dbReference>
<keyword evidence="4" id="KW-0804">Transcription</keyword>
<dbReference type="AlphaFoldDB" id="Q9FST4"/>
<accession>Q9FST4</accession>
<dbReference type="InterPro" id="IPR036879">
    <property type="entry name" value="TF_MADSbox_sf"/>
</dbReference>
<proteinExistence type="evidence at transcript level"/>
<reference evidence="8" key="1">
    <citation type="journal article" date="2000" name="Mol. Biol. Evol.">
        <title>MADS-Box gene diversity in seed plants 300 million years ago.</title>
        <authorList>
            <person name="Becker A."/>
            <person name="Winter K.U."/>
            <person name="Meyer B."/>
            <person name="Saedler H."/>
            <person name="Theissen G."/>
        </authorList>
    </citation>
    <scope>NUCLEOTIDE SEQUENCE</scope>
</reference>
<evidence type="ECO:0000256" key="5">
    <source>
        <dbReference type="ARBA" id="ARBA00023242"/>
    </source>
</evidence>
<evidence type="ECO:0000256" key="1">
    <source>
        <dbReference type="ARBA" id="ARBA00004123"/>
    </source>
</evidence>
<dbReference type="InterPro" id="IPR002487">
    <property type="entry name" value="TF_Kbox"/>
</dbReference>
<dbReference type="GO" id="GO:0005634">
    <property type="term" value="C:nucleus"/>
    <property type="evidence" value="ECO:0007669"/>
    <property type="project" value="UniProtKB-SubCell"/>
</dbReference>
<keyword evidence="3" id="KW-0238">DNA-binding</keyword>
<organism evidence="8">
    <name type="scientific">Gnetum gnemon</name>
    <name type="common">Spanish joint-fir</name>
    <name type="synonym">Gnetum acutatum</name>
    <dbReference type="NCBI Taxonomy" id="3382"/>
    <lineage>
        <taxon>Eukaryota</taxon>
        <taxon>Viridiplantae</taxon>
        <taxon>Streptophyta</taxon>
        <taxon>Embryophyta</taxon>
        <taxon>Tracheophyta</taxon>
        <taxon>Spermatophyta</taxon>
        <taxon>Gnetopsida</taxon>
        <taxon>Gnetidae</taxon>
        <taxon>Gnetales</taxon>
        <taxon>Gnetaceae</taxon>
        <taxon>Gnetum</taxon>
    </lineage>
</organism>
<dbReference type="Pfam" id="PF00319">
    <property type="entry name" value="SRF-TF"/>
    <property type="match status" value="1"/>
</dbReference>
<dbReference type="EMBL" id="AJ251558">
    <property type="protein sequence ID" value="CAC13994.1"/>
    <property type="molecule type" value="mRNA"/>
</dbReference>
<keyword evidence="2" id="KW-0805">Transcription regulation</keyword>
<dbReference type="Pfam" id="PF01486">
    <property type="entry name" value="K-box"/>
    <property type="match status" value="1"/>
</dbReference>